<keyword evidence="1" id="KW-0472">Membrane</keyword>
<reference evidence="2" key="2">
    <citation type="journal article" date="2015" name="Data Brief">
        <title>Shoot transcriptome of the giant reed, Arundo donax.</title>
        <authorList>
            <person name="Barrero R.A."/>
            <person name="Guerrero F.D."/>
            <person name="Moolhuijzen P."/>
            <person name="Goolsby J.A."/>
            <person name="Tidwell J."/>
            <person name="Bellgard S.E."/>
            <person name="Bellgard M.I."/>
        </authorList>
    </citation>
    <scope>NUCLEOTIDE SEQUENCE</scope>
    <source>
        <tissue evidence="2">Shoot tissue taken approximately 20 cm above the soil surface</tissue>
    </source>
</reference>
<feature type="transmembrane region" description="Helical" evidence="1">
    <location>
        <begin position="64"/>
        <end position="88"/>
    </location>
</feature>
<protein>
    <submittedName>
        <fullName evidence="2">Uncharacterized protein</fullName>
    </submittedName>
</protein>
<evidence type="ECO:0000313" key="2">
    <source>
        <dbReference type="EMBL" id="JAD78480.1"/>
    </source>
</evidence>
<keyword evidence="1" id="KW-0812">Transmembrane</keyword>
<accession>A0A0A9CYJ4</accession>
<organism evidence="2">
    <name type="scientific">Arundo donax</name>
    <name type="common">Giant reed</name>
    <name type="synonym">Donax arundinaceus</name>
    <dbReference type="NCBI Taxonomy" id="35708"/>
    <lineage>
        <taxon>Eukaryota</taxon>
        <taxon>Viridiplantae</taxon>
        <taxon>Streptophyta</taxon>
        <taxon>Embryophyta</taxon>
        <taxon>Tracheophyta</taxon>
        <taxon>Spermatophyta</taxon>
        <taxon>Magnoliopsida</taxon>
        <taxon>Liliopsida</taxon>
        <taxon>Poales</taxon>
        <taxon>Poaceae</taxon>
        <taxon>PACMAD clade</taxon>
        <taxon>Arundinoideae</taxon>
        <taxon>Arundineae</taxon>
        <taxon>Arundo</taxon>
    </lineage>
</organism>
<dbReference type="AlphaFoldDB" id="A0A0A9CYJ4"/>
<evidence type="ECO:0000256" key="1">
    <source>
        <dbReference type="SAM" id="Phobius"/>
    </source>
</evidence>
<proteinExistence type="predicted"/>
<dbReference type="EMBL" id="GBRH01219415">
    <property type="protein sequence ID" value="JAD78480.1"/>
    <property type="molecule type" value="Transcribed_RNA"/>
</dbReference>
<name>A0A0A9CYJ4_ARUDO</name>
<keyword evidence="1" id="KW-1133">Transmembrane helix</keyword>
<reference evidence="2" key="1">
    <citation type="submission" date="2014-09" db="EMBL/GenBank/DDBJ databases">
        <authorList>
            <person name="Magalhaes I.L.F."/>
            <person name="Oliveira U."/>
            <person name="Santos F.R."/>
            <person name="Vidigal T.H.D.A."/>
            <person name="Brescovit A.D."/>
            <person name="Santos A.J."/>
        </authorList>
    </citation>
    <scope>NUCLEOTIDE SEQUENCE</scope>
    <source>
        <tissue evidence="2">Shoot tissue taken approximately 20 cm above the soil surface</tissue>
    </source>
</reference>
<sequence>MVSSATLLSLKKTLLSCEYLLSFSGVESMQVDEFISESIPEPGVASLGSSLLSSSFNLVGSSELATLLLVSSTFLSTILFLVSIVSWFSPSGV</sequence>